<accession>A0A0D2FA03</accession>
<feature type="compositionally biased region" description="Basic residues" evidence="1">
    <location>
        <begin position="1708"/>
        <end position="1720"/>
    </location>
</feature>
<feature type="compositionally biased region" description="Basic and acidic residues" evidence="1">
    <location>
        <begin position="1810"/>
        <end position="1821"/>
    </location>
</feature>
<dbReference type="GeneID" id="25302172"/>
<dbReference type="InterPro" id="IPR052957">
    <property type="entry name" value="Auxin_embryo_med"/>
</dbReference>
<dbReference type="PANTHER" id="PTHR32387">
    <property type="entry name" value="WU:FJ29H11"/>
    <property type="match status" value="1"/>
</dbReference>
<dbReference type="EMBL" id="KN846970">
    <property type="protein sequence ID" value="KIW83437.1"/>
    <property type="molecule type" value="Genomic_DNA"/>
</dbReference>
<evidence type="ECO:0000256" key="1">
    <source>
        <dbReference type="SAM" id="MobiDB-lite"/>
    </source>
</evidence>
<dbReference type="Gene3D" id="3.30.565.10">
    <property type="entry name" value="Histidine kinase-like ATPase, C-terminal domain"/>
    <property type="match status" value="1"/>
</dbReference>
<feature type="domain" description="Heterokaryon incompatibility" evidence="2">
    <location>
        <begin position="2202"/>
        <end position="2347"/>
    </location>
</feature>
<proteinExistence type="predicted"/>
<feature type="compositionally biased region" description="Polar residues" evidence="1">
    <location>
        <begin position="1823"/>
        <end position="1833"/>
    </location>
</feature>
<feature type="region of interest" description="Disordered" evidence="1">
    <location>
        <begin position="1992"/>
        <end position="2014"/>
    </location>
</feature>
<feature type="compositionally biased region" description="Basic and acidic residues" evidence="1">
    <location>
        <begin position="1593"/>
        <end position="1604"/>
    </location>
</feature>
<dbReference type="NCBIfam" id="NF047352">
    <property type="entry name" value="P_loop_sacsin"/>
    <property type="match status" value="1"/>
</dbReference>
<feature type="region of interest" description="Disordered" evidence="1">
    <location>
        <begin position="1528"/>
        <end position="1551"/>
    </location>
</feature>
<sequence>MTDVALEDRARRHVEDITRSRQPGKDSRNIEDLESSVRYLADELYRSQSHFLLELLQNADDNEYSAEKVPEISFEYKHHSLRIYCNEDGFTDANVEAICRIGRSTKFRSAGGGRRYIGEKGIGFKSVFKVANKVWISSGSYSFMFDRQRPLGMITPIWADLPDRRLSNIGTSMHLQLSDGCDEQQLRKEMISFDANTLIFLTRLREVNLVVHTSGQPIERRLRREDRHLDTKSIEVKIFENDNEALHYRLFRHTVQNLPDETKRPGQTESEIVLGFLLSGSQKDRLRTQQVFSFLPIRDCGFKFLIQADFLLVAGREDIDVHNRWNRKLLNSIPDAFANVVRYFNRTTSLRYSWLHHVPRTSELQADFNMLGCSIVKKLSNTCILESEGGQMSPPLLLTYVPKQFTLGNGEPLSLNQGTRLKYLSRKYSHDDEDNFKLLGVKVLDFPSFLEDLFDCLGEQAGKDRSSEWHSALATVVVRQYYMSRGDRAKLGKLPIIPLRDGRWMAANQCGELLFFATGETHLSIPEGMSIMEVHPDALKDPSRDTLFRQLGAKHLDTGAICDAIVKIHDSSVAPSPRQALISQAAFLFRHSSWRSSGRVDLWVATDTETYHRASEVYLQAYEAGGRRFPTLHKDYHDAVPEEQEKWRQWLNQAIGICTAPRLVRPLHGGRFILSYDMEMIRKHWPYTRFLKLLRDNWKAYSEWLDRRERSGQQRSHSWTISRNELVRQLGETQVKCQGRTDSYPLSKTVLPSVFLRDSREKAVKYVQVLEIPEPEDQSWSFLENLGVKIEPSVTLYLEVLEAMRDRKQQLEDYTWLYTNIQDMGSKNLAALRQAFSQHPLVFIPRSKSAEARLLKTDECLWSGPPELLKKSVILERLYPSCQRLFREFLEVRDADLQTVVTEALKITPSDDLSYIVDLFICLDKYTKRSGSHLTPENMTTFCTTDLFPIEPSGDGKEVSRAYYLCSCQSNSDWYIADRRHLRHGFRGKIPLLAFDNNQLAKMKWMFQLPGMKDRLLSEVAISKPLPGIQATLNHEFTTLLRARAKYIARLVPGDEVEQCKALKQLKTVEAYSTNKFSFEWEVRGRSGAVAASFQDTSKSGVFPEADKLRIYLEDGESYALIAARALSTWYRVEKGLELPLCLALSCNESSIEDILAREGIWPPSVTEPYQVDDPGDTQRIKDAESSPGILSPIESSFKGDKLTDEGTSLPTVIAPSPAEDFDDDKSPTRIVRSSPVMNSAVTSASDTGVAEAPQDYFECPPKTESSCAGLPSIFLSFDLTALPLDIYLGIIDFPLFDNLTRLLMIHLCMYMLIRQMYPSIYLSGLWTESSDAVDLSGVPILTRFSSTKPTWNTVVKATIMPGALPRSTAPSLDNLLSPVPTLISPSPNIHPVSIAIPRTLPPPPSVIPLTTFKRTSLAPDLVPSKLPETTLLLDFAILSIAMLTTVLGVVFYRRFDGGGRTDEVIEEKTDAIEETVTFETTLPSLPTGIVPSMETQFPSDPVTGIVPAMTAENIDSAIDTHLLEEPTSPIMTDGNINDQDSTNTVREQPPLRDYREYWQAELSKNLHDAGEARSQGQVISQEDPNLVGHGRTNNEEFQRRDGAFPKNRQTDEDEAQSEHSEMGSDPFQEDSDEQNQERGHGKPDAQVAAQNRDSLSETDKNDVAEKNEPVNISEESRGIEWNDHEYPQDVMFAQMEATPKGQSLEKKAKKRNGKRKHKPRVGDDDDHSAMDSFVSDPAQTSSPDGRQSDPGQEVEWETTPCEGHLEDRQFFREDQESEEYYSRAPLGPNVPTITVDEADSSGQQADTPPNRETETPDHQTGKAGNQTQSDIQITEENYQSTIVSDADMTILPMMDGVPELRGESKDDYGFVMDRLRQVGDLSVRATAQEVRSHSVGSRGTEVLRLSNRASPWGILPRNDQTEASEFLDLFMSRRLDDSFVNTSRGLLFNPSPSTVFLDEDTQETRFLGELYVSHLLGSLLGQDSYHPDEHWTSSMRSRNGHKPYDENTAEDDLSTFTISETRGKLRDSTIRGYQMPDSALHETCKFHIQVCATNGNLHWPFRLSNAQYNKAKAMTLGSGKTRKTSPDNVFVLARVYHVRTNPGIALYADPWRLHKEGSISIEAASSFRGSISPLASAMVIERPTEAIMASETEKIYHGLEIRTDQIRLLKLDLDGGGNSQLKGKLMVASSIKHSMPLAEFCAISYVWGAEPTKLSPFQFVVNDVEIPITESLWTCLRRLRRDGVNDLIWADAVCINQKDNLEKSMQVRRMGSLYSQAKRVIVWIGSRKDDDCDAIGLLDELGKQRGSRRGVGEHAVKALLLTNEERMQIKAFLQRPWFTRTWIIQELVFGSRVTIMDENSQIEWDDFMEGVMAFEEHMQQLYAAVGAADRKQLPVTYSDPARALHHTRRCLEGHSGQPRVGRLKLPFLRLVEIFFYTKSTKPRDKLFAMINLAADTSSDNEAFIPDYESDDAVILSRYAEEFVKRNRVLELLYRAGREKGSRFSSWIPDLMNHDGKHHYGPTISTWRAVGTRNKAGFSAGASLSPNPIVSNPGLNPILSITGKMFDTVQTCRFLPIGPGARTIRFSDTLEELRQHLSFLHYYPNLGKHWHDQVLIKMLIGDAVGPQTRTDILPWEKSGEEENPPEIWPQGFENEVLALRPGQDARQHLSEPEEVQRRRYQFWETAAAFVGRIPDAAACLTMRGYAGVVPGGTKPGDNIFLVHGASVPFVIRKRPGTKFYELRGECYIHGAMYYDGKAVDNLKDEVVPLV</sequence>
<dbReference type="PANTHER" id="PTHR32387:SF0">
    <property type="entry name" value="PROTEIN NO VEIN"/>
    <property type="match status" value="1"/>
</dbReference>
<keyword evidence="4" id="KW-1185">Reference proteome</keyword>
<dbReference type="Pfam" id="PF26639">
    <property type="entry name" value="Het-6_barrel"/>
    <property type="match status" value="1"/>
</dbReference>
<dbReference type="VEuPathDB" id="FungiDB:Z517_02682"/>
<evidence type="ECO:0000313" key="3">
    <source>
        <dbReference type="EMBL" id="KIW83437.1"/>
    </source>
</evidence>
<name>A0A0D2FA03_9EURO</name>
<dbReference type="HOGENOM" id="CLU_000570_2_1_1"/>
<organism evidence="3 4">
    <name type="scientific">Fonsecaea pedrosoi CBS 271.37</name>
    <dbReference type="NCBI Taxonomy" id="1442368"/>
    <lineage>
        <taxon>Eukaryota</taxon>
        <taxon>Fungi</taxon>
        <taxon>Dikarya</taxon>
        <taxon>Ascomycota</taxon>
        <taxon>Pezizomycotina</taxon>
        <taxon>Eurotiomycetes</taxon>
        <taxon>Chaetothyriomycetidae</taxon>
        <taxon>Chaetothyriales</taxon>
        <taxon>Herpotrichiellaceae</taxon>
        <taxon>Fonsecaea</taxon>
    </lineage>
</organism>
<evidence type="ECO:0000259" key="2">
    <source>
        <dbReference type="Pfam" id="PF06985"/>
    </source>
</evidence>
<reference evidence="3 4" key="1">
    <citation type="submission" date="2015-01" db="EMBL/GenBank/DDBJ databases">
        <title>The Genome Sequence of Fonsecaea pedrosoi CBS 271.37.</title>
        <authorList>
            <consortium name="The Broad Institute Genomics Platform"/>
            <person name="Cuomo C."/>
            <person name="de Hoog S."/>
            <person name="Gorbushina A."/>
            <person name="Stielow B."/>
            <person name="Teixiera M."/>
            <person name="Abouelleil A."/>
            <person name="Chapman S.B."/>
            <person name="Priest M."/>
            <person name="Young S.K."/>
            <person name="Wortman J."/>
            <person name="Nusbaum C."/>
            <person name="Birren B."/>
        </authorList>
    </citation>
    <scope>NUCLEOTIDE SEQUENCE [LARGE SCALE GENOMIC DNA]</scope>
    <source>
        <strain evidence="3 4">CBS 271.37</strain>
    </source>
</reference>
<feature type="compositionally biased region" description="Basic and acidic residues" evidence="1">
    <location>
        <begin position="1655"/>
        <end position="1688"/>
    </location>
</feature>
<gene>
    <name evidence="3" type="ORF">Z517_02682</name>
</gene>
<dbReference type="SUPFAM" id="SSF55874">
    <property type="entry name" value="ATPase domain of HSP90 chaperone/DNA topoisomerase II/histidine kinase"/>
    <property type="match status" value="1"/>
</dbReference>
<protein>
    <recommendedName>
        <fullName evidence="2">Heterokaryon incompatibility domain-containing protein</fullName>
    </recommendedName>
</protein>
<feature type="compositionally biased region" description="Basic and acidic residues" evidence="1">
    <location>
        <begin position="1764"/>
        <end position="1775"/>
    </location>
</feature>
<evidence type="ECO:0000313" key="4">
    <source>
        <dbReference type="Proteomes" id="UP000053029"/>
    </source>
</evidence>
<dbReference type="Pfam" id="PF06985">
    <property type="entry name" value="HET"/>
    <property type="match status" value="1"/>
</dbReference>
<dbReference type="OrthoDB" id="2157530at2759"/>
<feature type="compositionally biased region" description="Polar residues" evidence="1">
    <location>
        <begin position="1575"/>
        <end position="1584"/>
    </location>
</feature>
<dbReference type="STRING" id="1442368.A0A0D2FA03"/>
<dbReference type="Proteomes" id="UP000053029">
    <property type="component" value="Unassembled WGS sequence"/>
</dbReference>
<dbReference type="InterPro" id="IPR036890">
    <property type="entry name" value="HATPase_C_sf"/>
</dbReference>
<feature type="region of interest" description="Disordered" evidence="1">
    <location>
        <begin position="1569"/>
        <end position="1833"/>
    </location>
</feature>
<dbReference type="RefSeq" id="XP_013287245.1">
    <property type="nucleotide sequence ID" value="XM_013431791.1"/>
</dbReference>
<dbReference type="InterPro" id="IPR010730">
    <property type="entry name" value="HET"/>
</dbReference>
<feature type="compositionally biased region" description="Polar residues" evidence="1">
    <location>
        <begin position="1535"/>
        <end position="1547"/>
    </location>
</feature>